<dbReference type="GO" id="GO:0042450">
    <property type="term" value="P:L-arginine biosynthetic process via ornithine"/>
    <property type="evidence" value="ECO:0007669"/>
    <property type="project" value="UniProtKB-UniRule"/>
</dbReference>
<dbReference type="InterPro" id="IPR001057">
    <property type="entry name" value="Glu/AcGlu_kinase"/>
</dbReference>
<feature type="site" description="Transition state stabilizer" evidence="9">
    <location>
        <position position="52"/>
    </location>
</feature>
<dbReference type="Pfam" id="PF00696">
    <property type="entry name" value="AA_kinase"/>
    <property type="match status" value="1"/>
</dbReference>
<feature type="site" description="Transition state stabilizer" evidence="9">
    <location>
        <position position="276"/>
    </location>
</feature>
<comment type="subcellular location">
    <subcellularLocation>
        <location evidence="9">Cytoplasm</location>
    </subcellularLocation>
</comment>
<keyword evidence="9" id="KW-0963">Cytoplasm</keyword>
<keyword evidence="3 9" id="KW-0028">Amino-acid biosynthesis</keyword>
<evidence type="ECO:0000259" key="10">
    <source>
        <dbReference type="Pfam" id="PF00696"/>
    </source>
</evidence>
<evidence type="ECO:0000256" key="6">
    <source>
        <dbReference type="ARBA" id="ARBA00022777"/>
    </source>
</evidence>
<comment type="similarity">
    <text evidence="9">Belongs to the acetylglutamate kinase family. ArgB subfamily.</text>
</comment>
<comment type="catalytic activity">
    <reaction evidence="8 9">
        <text>N-acetyl-L-glutamate + ATP = N-acetyl-L-glutamyl 5-phosphate + ADP</text>
        <dbReference type="Rhea" id="RHEA:14629"/>
        <dbReference type="ChEBI" id="CHEBI:30616"/>
        <dbReference type="ChEBI" id="CHEBI:44337"/>
        <dbReference type="ChEBI" id="CHEBI:57936"/>
        <dbReference type="ChEBI" id="CHEBI:456216"/>
        <dbReference type="EC" id="2.7.2.8"/>
    </reaction>
</comment>
<evidence type="ECO:0000256" key="3">
    <source>
        <dbReference type="ARBA" id="ARBA00022605"/>
    </source>
</evidence>
<dbReference type="FunFam" id="3.40.1160.10:FF:000004">
    <property type="entry name" value="Acetylglutamate kinase"/>
    <property type="match status" value="1"/>
</dbReference>
<dbReference type="InterPro" id="IPR001048">
    <property type="entry name" value="Asp/Glu/Uridylate_kinase"/>
</dbReference>
<dbReference type="PANTHER" id="PTHR23342:SF0">
    <property type="entry name" value="N-ACETYLGLUTAMATE SYNTHASE, MITOCHONDRIAL"/>
    <property type="match status" value="1"/>
</dbReference>
<protein>
    <recommendedName>
        <fullName evidence="9">Acetylglutamate kinase</fullName>
        <ecNumber evidence="9">2.7.2.8</ecNumber>
    </recommendedName>
    <alternativeName>
        <fullName evidence="9">N-acetyl-L-glutamate 5-phosphotransferase</fullName>
    </alternativeName>
    <alternativeName>
        <fullName evidence="9">NAG kinase</fullName>
        <shortName evidence="9">NAGK</shortName>
    </alternativeName>
</protein>
<feature type="domain" description="Aspartate/glutamate/uridylate kinase" evidence="10">
    <location>
        <begin position="47"/>
        <end position="295"/>
    </location>
</feature>
<dbReference type="EMBL" id="CT573073">
    <property type="protein sequence ID" value="CAJ71845.1"/>
    <property type="molecule type" value="Genomic_DNA"/>
</dbReference>
<dbReference type="GO" id="GO:0003991">
    <property type="term" value="F:acetylglutamate kinase activity"/>
    <property type="evidence" value="ECO:0007669"/>
    <property type="project" value="UniProtKB-UniRule"/>
</dbReference>
<keyword evidence="4 9" id="KW-0808">Transferase</keyword>
<dbReference type="GO" id="GO:0005524">
    <property type="term" value="F:ATP binding"/>
    <property type="evidence" value="ECO:0007669"/>
    <property type="project" value="UniProtKB-UniRule"/>
</dbReference>
<evidence type="ECO:0000256" key="5">
    <source>
        <dbReference type="ARBA" id="ARBA00022741"/>
    </source>
</evidence>
<keyword evidence="5 9" id="KW-0547">Nucleotide-binding</keyword>
<dbReference type="PIRSF" id="PIRSF000728">
    <property type="entry name" value="NAGK"/>
    <property type="match status" value="1"/>
</dbReference>
<gene>
    <name evidence="9 11" type="primary">argB</name>
    <name evidence="11" type="ORF">kustc1100</name>
</gene>
<dbReference type="NCBIfam" id="TIGR00761">
    <property type="entry name" value="argB"/>
    <property type="match status" value="1"/>
</dbReference>
<dbReference type="Gene3D" id="3.40.1160.10">
    <property type="entry name" value="Acetylglutamate kinase-like"/>
    <property type="match status" value="1"/>
</dbReference>
<organism evidence="11">
    <name type="scientific">Kuenenia stuttgartiensis</name>
    <dbReference type="NCBI Taxonomy" id="174633"/>
    <lineage>
        <taxon>Bacteria</taxon>
        <taxon>Pseudomonadati</taxon>
        <taxon>Planctomycetota</taxon>
        <taxon>Candidatus Brocadiia</taxon>
        <taxon>Candidatus Brocadiales</taxon>
        <taxon>Candidatus Brocadiaceae</taxon>
        <taxon>Candidatus Kuenenia</taxon>
    </lineage>
</organism>
<evidence type="ECO:0000256" key="4">
    <source>
        <dbReference type="ARBA" id="ARBA00022679"/>
    </source>
</evidence>
<dbReference type="AlphaFoldDB" id="Q1PX84"/>
<feature type="binding site" evidence="9">
    <location>
        <position position="213"/>
    </location>
    <ligand>
        <name>substrate</name>
    </ligand>
</feature>
<evidence type="ECO:0000256" key="8">
    <source>
        <dbReference type="ARBA" id="ARBA00048141"/>
    </source>
</evidence>
<dbReference type="UniPathway" id="UPA00068">
    <property type="reaction ID" value="UER00107"/>
</dbReference>
<evidence type="ECO:0000313" key="11">
    <source>
        <dbReference type="EMBL" id="CAJ71845.1"/>
    </source>
</evidence>
<dbReference type="HAMAP" id="MF_00082">
    <property type="entry name" value="ArgB"/>
    <property type="match status" value="1"/>
</dbReference>
<dbReference type="CDD" id="cd04250">
    <property type="entry name" value="AAK_NAGK-C"/>
    <property type="match status" value="1"/>
</dbReference>
<dbReference type="InterPro" id="IPR004662">
    <property type="entry name" value="AcgluKinase_fam"/>
</dbReference>
<dbReference type="EC" id="2.7.2.8" evidence="9"/>
<sequence length="318" mass="35173">MITRFFLFNENIPFFYYMNDQISMETAIQKAGILLEALPYIKRFKDKIVIIKFGGSAMSDDKVLTNVLQDTVFMKTVGMMPILVHGGGPHISREMERRGLRPKFVDGHRITDRETLEIAKTVLVDQIGASMVKKISEMGNDAVCVWEDGYCPITAEKHYIEVKEDDGTTNQLDIGYVGKVTSIIRERFLSLCSECTIPIVPPLAKGNDGEIYNINADSVAAFLAKALGAEKLVFLSNTHGIMTRPNDETSFVSTLHEDEAHSLIDKKIINGGMLPKVFACIAAVKAGVKKAHIINGQIPHALLLEIFTDKGVGTQIIV</sequence>
<dbReference type="GO" id="GO:0005737">
    <property type="term" value="C:cytoplasm"/>
    <property type="evidence" value="ECO:0007669"/>
    <property type="project" value="UniProtKB-SubCell"/>
</dbReference>
<evidence type="ECO:0000256" key="9">
    <source>
        <dbReference type="HAMAP-Rule" id="MF_00082"/>
    </source>
</evidence>
<comment type="pathway">
    <text evidence="1 9">Amino-acid biosynthesis; L-arginine biosynthesis; N(2)-acetyl-L-ornithine from L-glutamate: step 2/4.</text>
</comment>
<comment type="function">
    <text evidence="9">Catalyzes the ATP-dependent phosphorylation of N-acetyl-L-glutamate.</text>
</comment>
<dbReference type="InterPro" id="IPR037528">
    <property type="entry name" value="ArgB"/>
</dbReference>
<feature type="binding site" evidence="9">
    <location>
        <position position="109"/>
    </location>
    <ligand>
        <name>substrate</name>
    </ligand>
</feature>
<evidence type="ECO:0000256" key="7">
    <source>
        <dbReference type="ARBA" id="ARBA00022840"/>
    </source>
</evidence>
<proteinExistence type="inferred from homology"/>
<keyword evidence="2 9" id="KW-0055">Arginine biosynthesis</keyword>
<keyword evidence="7 9" id="KW-0067">ATP-binding</keyword>
<feature type="binding site" evidence="9">
    <location>
        <begin position="87"/>
        <end position="88"/>
    </location>
    <ligand>
        <name>substrate</name>
    </ligand>
</feature>
<dbReference type="InterPro" id="IPR036393">
    <property type="entry name" value="AceGlu_kinase-like_sf"/>
</dbReference>
<dbReference type="PRINTS" id="PR00474">
    <property type="entry name" value="GLU5KINASE"/>
</dbReference>
<dbReference type="InterPro" id="IPR041727">
    <property type="entry name" value="NAGK-C"/>
</dbReference>
<dbReference type="SUPFAM" id="SSF53633">
    <property type="entry name" value="Carbamate kinase-like"/>
    <property type="match status" value="1"/>
</dbReference>
<name>Q1PX84_KUEST</name>
<evidence type="ECO:0000256" key="2">
    <source>
        <dbReference type="ARBA" id="ARBA00022571"/>
    </source>
</evidence>
<dbReference type="PANTHER" id="PTHR23342">
    <property type="entry name" value="N-ACETYLGLUTAMATE SYNTHASE"/>
    <property type="match status" value="1"/>
</dbReference>
<reference evidence="11" key="2">
    <citation type="submission" date="2006-01" db="EMBL/GenBank/DDBJ databases">
        <authorList>
            <person name="Genoscope"/>
        </authorList>
    </citation>
    <scope>NUCLEOTIDE SEQUENCE</scope>
</reference>
<accession>Q1PX84</accession>
<keyword evidence="6 9" id="KW-0418">Kinase</keyword>
<evidence type="ECO:0000256" key="1">
    <source>
        <dbReference type="ARBA" id="ARBA00004828"/>
    </source>
</evidence>
<reference evidence="11" key="1">
    <citation type="journal article" date="2006" name="Nature">
        <title>Deciphering the evolution and metabolism of an anammox bacterium from a community genome.</title>
        <authorList>
            <person name="Strous M."/>
            <person name="Pelletier E."/>
            <person name="Mangenot S."/>
            <person name="Rattei T."/>
            <person name="Lehner A."/>
            <person name="Taylor M.W."/>
            <person name="Horn M."/>
            <person name="Daims H."/>
            <person name="Bartol-Mavel D."/>
            <person name="Wincker P."/>
            <person name="Barbe V."/>
            <person name="Fonknechten N."/>
            <person name="Vallenet D."/>
            <person name="Segurens B."/>
            <person name="Schenowitz-Truong C."/>
            <person name="Medigue C."/>
            <person name="Collingro A."/>
            <person name="Snel B."/>
            <person name="Dutilh B.E."/>
            <person name="OpDenCamp H.J.M."/>
            <person name="vanDerDrift C."/>
            <person name="Cirpus I."/>
            <person name="vanDePas-Schoonen K.T."/>
            <person name="Harhangi H.R."/>
            <person name="vanNiftrik L."/>
            <person name="Schmid M."/>
            <person name="Keltjens J."/>
            <person name="vanDeVossenberg J."/>
            <person name="Kartal B."/>
            <person name="Meier H."/>
            <person name="Frishman D."/>
            <person name="Huynen M.A."/>
            <person name="Mewes H."/>
            <person name="Weissenbach J."/>
            <person name="Jetten M.S.M."/>
            <person name="Wagner M."/>
            <person name="LePaslier D."/>
        </authorList>
    </citation>
    <scope>NUCLEOTIDE SEQUENCE</scope>
</reference>